<dbReference type="EC" id="2.7.1.-" evidence="8"/>
<dbReference type="Proteomes" id="UP001629953">
    <property type="component" value="Unassembled WGS sequence"/>
</dbReference>
<dbReference type="InterPro" id="IPR050429">
    <property type="entry name" value="PTS_Glucose_EIICBA"/>
</dbReference>
<keyword evidence="2" id="KW-0762">Sugar transport</keyword>
<name>A0ABW9G5H3_9GAMM</name>
<dbReference type="PANTHER" id="PTHR30009:SF20">
    <property type="entry name" value="PTS SYSTEM GLUCOSE-SPECIFIC EIICB COMPONENT-RELATED"/>
    <property type="match status" value="1"/>
</dbReference>
<dbReference type="RefSeq" id="WP_408623113.1">
    <property type="nucleotide sequence ID" value="NZ_JBEQCT010000002.1"/>
</dbReference>
<reference evidence="8 9" key="1">
    <citation type="journal article" date="2013" name="Int. J. Syst. Evol. Microbiol.">
        <title>Celerinatantimonas yamalensis sp. nov., a cold-adapted diazotrophic bacterium from a cold permafrost brine.</title>
        <authorList>
            <person name="Shcherbakova V."/>
            <person name="Chuvilskaya N."/>
            <person name="Rivkina E."/>
            <person name="Demidov N."/>
            <person name="Uchaeva V."/>
            <person name="Suetin S."/>
            <person name="Suzina N."/>
            <person name="Gilichinsky D."/>
        </authorList>
    </citation>
    <scope>NUCLEOTIDE SEQUENCE [LARGE SCALE GENOMIC DNA]</scope>
    <source>
        <strain evidence="8 9">C7</strain>
    </source>
</reference>
<evidence type="ECO:0000256" key="5">
    <source>
        <dbReference type="ARBA" id="ARBA00022777"/>
    </source>
</evidence>
<keyword evidence="1" id="KW-0813">Transport</keyword>
<organism evidence="8 9">
    <name type="scientific">Celerinatantimonas yamalensis</name>
    <dbReference type="NCBI Taxonomy" id="559956"/>
    <lineage>
        <taxon>Bacteria</taxon>
        <taxon>Pseudomonadati</taxon>
        <taxon>Pseudomonadota</taxon>
        <taxon>Gammaproteobacteria</taxon>
        <taxon>Celerinatantimonadaceae</taxon>
        <taxon>Celerinatantimonas</taxon>
    </lineage>
</organism>
<evidence type="ECO:0000313" key="9">
    <source>
        <dbReference type="Proteomes" id="UP001629953"/>
    </source>
</evidence>
<comment type="caution">
    <text evidence="8">The sequence shown here is derived from an EMBL/GenBank/DDBJ whole genome shotgun (WGS) entry which is preliminary data.</text>
</comment>
<evidence type="ECO:0000256" key="1">
    <source>
        <dbReference type="ARBA" id="ARBA00022448"/>
    </source>
</evidence>
<feature type="domain" description="PTS EIIB type-1" evidence="7">
    <location>
        <begin position="29"/>
        <end position="108"/>
    </location>
</feature>
<gene>
    <name evidence="8" type="ORF">ABUE30_07570</name>
</gene>
<dbReference type="PROSITE" id="PS01035">
    <property type="entry name" value="PTS_EIIB_TYPE_1_CYS"/>
    <property type="match status" value="1"/>
</dbReference>
<accession>A0ABW9G5H3</accession>
<dbReference type="InterPro" id="IPR001996">
    <property type="entry name" value="PTS_IIB_1"/>
</dbReference>
<keyword evidence="4" id="KW-0598">Phosphotransferase system</keyword>
<keyword evidence="5" id="KW-0418">Kinase</keyword>
<dbReference type="InterPro" id="IPR018113">
    <property type="entry name" value="PTrfase_EIIB_Cys"/>
</dbReference>
<dbReference type="PANTHER" id="PTHR30009">
    <property type="entry name" value="CYTOCHROME C-TYPE SYNTHESIS PROTEIN AND PTS TRANSMEMBRANE COMPONENT"/>
    <property type="match status" value="1"/>
</dbReference>
<evidence type="ECO:0000256" key="2">
    <source>
        <dbReference type="ARBA" id="ARBA00022597"/>
    </source>
</evidence>
<dbReference type="Pfam" id="PF00367">
    <property type="entry name" value="PTS_EIIB"/>
    <property type="match status" value="1"/>
</dbReference>
<evidence type="ECO:0000313" key="8">
    <source>
        <dbReference type="EMBL" id="MFM2484924.1"/>
    </source>
</evidence>
<evidence type="ECO:0000256" key="4">
    <source>
        <dbReference type="ARBA" id="ARBA00022683"/>
    </source>
</evidence>
<dbReference type="InterPro" id="IPR036878">
    <property type="entry name" value="Glu_permease_IIB"/>
</dbReference>
<dbReference type="EMBL" id="JBEQCT010000002">
    <property type="protein sequence ID" value="MFM2484924.1"/>
    <property type="molecule type" value="Genomic_DNA"/>
</dbReference>
<proteinExistence type="predicted"/>
<dbReference type="SUPFAM" id="SSF55604">
    <property type="entry name" value="Glucose permease domain IIB"/>
    <property type="match status" value="1"/>
</dbReference>
<dbReference type="GO" id="GO:0016740">
    <property type="term" value="F:transferase activity"/>
    <property type="evidence" value="ECO:0007669"/>
    <property type="project" value="UniProtKB-KW"/>
</dbReference>
<keyword evidence="9" id="KW-1185">Reference proteome</keyword>
<evidence type="ECO:0000256" key="6">
    <source>
        <dbReference type="PROSITE-ProRule" id="PRU00421"/>
    </source>
</evidence>
<evidence type="ECO:0000256" key="3">
    <source>
        <dbReference type="ARBA" id="ARBA00022679"/>
    </source>
</evidence>
<dbReference type="NCBIfam" id="TIGR00826">
    <property type="entry name" value="EIIB_glc"/>
    <property type="match status" value="1"/>
</dbReference>
<feature type="active site" description="Phosphocysteine intermediate; for EIIB activity" evidence="6">
    <location>
        <position position="51"/>
    </location>
</feature>
<evidence type="ECO:0000259" key="7">
    <source>
        <dbReference type="PROSITE" id="PS51098"/>
    </source>
</evidence>
<keyword evidence="3 8" id="KW-0808">Transferase</keyword>
<sequence length="108" mass="12098">MQITELLTGLKKVLSHQNQHHLSTPIDLDDDCKVLINAFGGKDNIQSIDACLTRLRVKVSDLSLIHTEQIQSIGARGVIIIDHEVQAIFGRTSDKLKADLTLWLDENR</sequence>
<dbReference type="PROSITE" id="PS51098">
    <property type="entry name" value="PTS_EIIB_TYPE_1"/>
    <property type="match status" value="1"/>
</dbReference>
<dbReference type="Gene3D" id="3.30.1360.60">
    <property type="entry name" value="Glucose permease domain IIB"/>
    <property type="match status" value="1"/>
</dbReference>
<protein>
    <submittedName>
        <fullName evidence="8">Glucose PTS transporter subunit EIIB</fullName>
        <ecNumber evidence="8">2.7.1.-</ecNumber>
    </submittedName>
</protein>